<dbReference type="EMBL" id="AP019314">
    <property type="protein sequence ID" value="BBH39287.1"/>
    <property type="molecule type" value="Genomic_DNA"/>
</dbReference>
<keyword evidence="7" id="KW-0346">Stress response</keyword>
<keyword evidence="6" id="KW-0694">RNA-binding</keyword>
<evidence type="ECO:0000313" key="10">
    <source>
        <dbReference type="Proteomes" id="UP000278152"/>
    </source>
</evidence>
<dbReference type="InterPro" id="IPR038570">
    <property type="entry name" value="HicA_sf"/>
</dbReference>
<evidence type="ECO:0000256" key="8">
    <source>
        <dbReference type="SAM" id="MobiDB-lite"/>
    </source>
</evidence>
<dbReference type="Gene3D" id="3.30.920.30">
    <property type="entry name" value="Hypothetical protein"/>
    <property type="match status" value="1"/>
</dbReference>
<evidence type="ECO:0000256" key="4">
    <source>
        <dbReference type="ARBA" id="ARBA00022759"/>
    </source>
</evidence>
<dbReference type="RefSeq" id="WP_012267028.1">
    <property type="nucleotide sequence ID" value="NZ_AP019314.1"/>
</dbReference>
<evidence type="ECO:0000256" key="1">
    <source>
        <dbReference type="ARBA" id="ARBA00006620"/>
    </source>
</evidence>
<comment type="similarity">
    <text evidence="1">Belongs to the HicA mRNA interferase family.</text>
</comment>
<protein>
    <submittedName>
        <fullName evidence="9">YcfA family protein</fullName>
    </submittedName>
</protein>
<dbReference type="GO" id="GO:0016787">
    <property type="term" value="F:hydrolase activity"/>
    <property type="evidence" value="ECO:0007669"/>
    <property type="project" value="UniProtKB-KW"/>
</dbReference>
<dbReference type="Pfam" id="PF07927">
    <property type="entry name" value="HicA_toxin"/>
    <property type="match status" value="1"/>
</dbReference>
<evidence type="ECO:0000256" key="6">
    <source>
        <dbReference type="ARBA" id="ARBA00022884"/>
    </source>
</evidence>
<accession>A0A3G9JTW5</accession>
<dbReference type="AlphaFoldDB" id="A0A3G9JTW5"/>
<gene>
    <name evidence="9" type="ORF">myaer102_18170</name>
</gene>
<evidence type="ECO:0000256" key="5">
    <source>
        <dbReference type="ARBA" id="ARBA00022801"/>
    </source>
</evidence>
<evidence type="ECO:0000256" key="7">
    <source>
        <dbReference type="ARBA" id="ARBA00023016"/>
    </source>
</evidence>
<dbReference type="PANTHER" id="PTHR34873">
    <property type="entry name" value="SSR1766 PROTEIN"/>
    <property type="match status" value="1"/>
</dbReference>
<dbReference type="GO" id="GO:0004519">
    <property type="term" value="F:endonuclease activity"/>
    <property type="evidence" value="ECO:0007669"/>
    <property type="project" value="UniProtKB-KW"/>
</dbReference>
<dbReference type="GO" id="GO:0003729">
    <property type="term" value="F:mRNA binding"/>
    <property type="evidence" value="ECO:0007669"/>
    <property type="project" value="InterPro"/>
</dbReference>
<reference evidence="9 10" key="1">
    <citation type="submission" date="2018-11" db="EMBL/GenBank/DDBJ databases">
        <title>Complete genome sequence of Microcystis aeruginosa NIES-102.</title>
        <authorList>
            <person name="Yamaguchi H."/>
            <person name="Suzuki S."/>
            <person name="Kawachi M."/>
        </authorList>
    </citation>
    <scope>NUCLEOTIDE SEQUENCE [LARGE SCALE GENOMIC DNA]</scope>
    <source>
        <strain evidence="9 10">NIES-102</strain>
    </source>
</reference>
<name>A0A3G9JTW5_MICVR</name>
<proteinExistence type="inferred from homology"/>
<keyword evidence="4" id="KW-0255">Endonuclease</keyword>
<dbReference type="SUPFAM" id="SSF54786">
    <property type="entry name" value="YcfA/nrd intein domain"/>
    <property type="match status" value="1"/>
</dbReference>
<keyword evidence="5" id="KW-0378">Hydrolase</keyword>
<organism evidence="9 10">
    <name type="scientific">Microcystis viridis NIES-102</name>
    <dbReference type="NCBI Taxonomy" id="213615"/>
    <lineage>
        <taxon>Bacteria</taxon>
        <taxon>Bacillati</taxon>
        <taxon>Cyanobacteriota</taxon>
        <taxon>Cyanophyceae</taxon>
        <taxon>Oscillatoriophycideae</taxon>
        <taxon>Chroococcales</taxon>
        <taxon>Microcystaceae</taxon>
        <taxon>Microcystis</taxon>
    </lineage>
</organism>
<sequence>MSKIPVLKASEVIRLLEKRRFVQVRQRGSHKQFRHEDGRSTTVPFHKGRDISPTLLRVIAGDIGLTVEQLLQGRE</sequence>
<feature type="region of interest" description="Disordered" evidence="8">
    <location>
        <begin position="27"/>
        <end position="46"/>
    </location>
</feature>
<evidence type="ECO:0000313" key="9">
    <source>
        <dbReference type="EMBL" id="BBH39287.1"/>
    </source>
</evidence>
<evidence type="ECO:0000256" key="3">
    <source>
        <dbReference type="ARBA" id="ARBA00022722"/>
    </source>
</evidence>
<dbReference type="KEGG" id="mvz:myaer102_18170"/>
<evidence type="ECO:0000256" key="2">
    <source>
        <dbReference type="ARBA" id="ARBA00022649"/>
    </source>
</evidence>
<dbReference type="Proteomes" id="UP000278152">
    <property type="component" value="Chromosome"/>
</dbReference>
<dbReference type="PANTHER" id="PTHR34873:SF3">
    <property type="entry name" value="ADDICTION MODULE TOXIN, HICA FAMILY"/>
    <property type="match status" value="1"/>
</dbReference>
<dbReference type="InterPro" id="IPR012933">
    <property type="entry name" value="HicA_mRNA_interferase"/>
</dbReference>
<keyword evidence="3" id="KW-0540">Nuclease</keyword>
<keyword evidence="2" id="KW-1277">Toxin-antitoxin system</keyword>